<evidence type="ECO:0000256" key="12">
    <source>
        <dbReference type="RuleBase" id="RU004020"/>
    </source>
</evidence>
<dbReference type="PANTHER" id="PTHR10015">
    <property type="entry name" value="HEAT SHOCK TRANSCRIPTION FACTOR"/>
    <property type="match status" value="1"/>
</dbReference>
<dbReference type="PROSITE" id="PS00434">
    <property type="entry name" value="HSF_DOMAIN"/>
    <property type="match status" value="1"/>
</dbReference>
<dbReference type="AlphaFoldDB" id="A0A8X8ZKB6"/>
<dbReference type="FunFam" id="1.10.10.10:FF:000057">
    <property type="entry name" value="Heat shock transcription factor 1"/>
    <property type="match status" value="1"/>
</dbReference>
<protein>
    <recommendedName>
        <fullName evidence="11">Heat stress transcription factor</fullName>
    </recommendedName>
</protein>
<dbReference type="EMBL" id="PNBA02000011">
    <property type="protein sequence ID" value="KAG6407114.1"/>
    <property type="molecule type" value="Genomic_DNA"/>
</dbReference>
<dbReference type="GO" id="GO:0000978">
    <property type="term" value="F:RNA polymerase II cis-regulatory region sequence-specific DNA binding"/>
    <property type="evidence" value="ECO:0007669"/>
    <property type="project" value="TreeGrafter"/>
</dbReference>
<dbReference type="InterPro" id="IPR036388">
    <property type="entry name" value="WH-like_DNA-bd_sf"/>
</dbReference>
<dbReference type="SUPFAM" id="SSF46785">
    <property type="entry name" value="Winged helix' DNA-binding domain"/>
    <property type="match status" value="1"/>
</dbReference>
<dbReference type="PANTHER" id="PTHR10015:SF445">
    <property type="entry name" value="HEAT STRESS TRANSCRIPTION FACTOR A-4B-LIKE"/>
    <property type="match status" value="1"/>
</dbReference>
<organism evidence="15">
    <name type="scientific">Salvia splendens</name>
    <name type="common">Scarlet sage</name>
    <dbReference type="NCBI Taxonomy" id="180675"/>
    <lineage>
        <taxon>Eukaryota</taxon>
        <taxon>Viridiplantae</taxon>
        <taxon>Streptophyta</taxon>
        <taxon>Embryophyta</taxon>
        <taxon>Tracheophyta</taxon>
        <taxon>Spermatophyta</taxon>
        <taxon>Magnoliopsida</taxon>
        <taxon>eudicotyledons</taxon>
        <taxon>Gunneridae</taxon>
        <taxon>Pentapetalae</taxon>
        <taxon>asterids</taxon>
        <taxon>lamiids</taxon>
        <taxon>Lamiales</taxon>
        <taxon>Lamiaceae</taxon>
        <taxon>Nepetoideae</taxon>
        <taxon>Mentheae</taxon>
        <taxon>Salviinae</taxon>
        <taxon>Salvia</taxon>
        <taxon>Salvia subgen. Calosphace</taxon>
        <taxon>core Calosphace</taxon>
    </lineage>
</organism>
<dbReference type="GO" id="GO:0006357">
    <property type="term" value="P:regulation of transcription by RNA polymerase II"/>
    <property type="evidence" value="ECO:0007669"/>
    <property type="project" value="TreeGrafter"/>
</dbReference>
<dbReference type="Proteomes" id="UP000298416">
    <property type="component" value="Unassembled WGS sequence"/>
</dbReference>
<evidence type="ECO:0000256" key="7">
    <source>
        <dbReference type="ARBA" id="ARBA00023159"/>
    </source>
</evidence>
<evidence type="ECO:0000256" key="9">
    <source>
        <dbReference type="ARBA" id="ARBA00023242"/>
    </source>
</evidence>
<dbReference type="GO" id="GO:0003700">
    <property type="term" value="F:DNA-binding transcription factor activity"/>
    <property type="evidence" value="ECO:0007669"/>
    <property type="project" value="InterPro"/>
</dbReference>
<evidence type="ECO:0000256" key="13">
    <source>
        <dbReference type="SAM" id="MobiDB-lite"/>
    </source>
</evidence>
<keyword evidence="7" id="KW-0010">Activator</keyword>
<dbReference type="SMART" id="SM00415">
    <property type="entry name" value="HSF"/>
    <property type="match status" value="1"/>
</dbReference>
<keyword evidence="8" id="KW-0804">Transcription</keyword>
<evidence type="ECO:0000256" key="11">
    <source>
        <dbReference type="ARBA" id="ARBA00081483"/>
    </source>
</evidence>
<evidence type="ECO:0000256" key="5">
    <source>
        <dbReference type="ARBA" id="ARBA00023016"/>
    </source>
</evidence>
<dbReference type="Gene3D" id="1.10.10.10">
    <property type="entry name" value="Winged helix-like DNA-binding domain superfamily/Winged helix DNA-binding domain"/>
    <property type="match status" value="1"/>
</dbReference>
<reference evidence="15" key="1">
    <citation type="submission" date="2018-01" db="EMBL/GenBank/DDBJ databases">
        <authorList>
            <person name="Mao J.F."/>
        </authorList>
    </citation>
    <scope>NUCLEOTIDE SEQUENCE</scope>
    <source>
        <strain evidence="15">Huo1</strain>
        <tissue evidence="15">Leaf</tissue>
    </source>
</reference>
<comment type="similarity">
    <text evidence="2 12">Belongs to the HSF family.</text>
</comment>
<sequence length="385" mass="44195">MEGTNGSSGSPAPFLLKTYEMVDDSLTNAVVSWSRTSHSFVVWNPPEFARDLLPKYFKHNNFSSFVRQLNTYGFRKVDPDQWEFANEEFIRGQRHLLKNIHRRKPVHSHSGNGNAAPVTDSEREEFEKEIEKLKQERVSLETEVERYREENRGYEHDLRSLGQTLHTIDQRQRQLLDNLALLLQSPNPMDQSKSPNKKRRMLALHYFKDEAMLIEDNPSPSSLPLLDMKQVEKLDSSLTFWEKFVRGIDQIPTDPPSSPMESDINVIIPGSPCSASSAYIESPAISSIRIDPASRPSRVDINISPAKSPDARSAEAQLGSNTFQSVPANDVFWQQFLTEAPVQPERIELYDRTTDPSRFADEHKPWWIVDGLNQHMRHLTEAERI</sequence>
<evidence type="ECO:0000256" key="10">
    <source>
        <dbReference type="ARBA" id="ARBA00055747"/>
    </source>
</evidence>
<comment type="subcellular location">
    <subcellularLocation>
        <location evidence="1">Nucleus</location>
    </subcellularLocation>
</comment>
<dbReference type="InterPro" id="IPR000232">
    <property type="entry name" value="HSF_DNA-bd"/>
</dbReference>
<evidence type="ECO:0000256" key="2">
    <source>
        <dbReference type="ARBA" id="ARBA00006403"/>
    </source>
</evidence>
<evidence type="ECO:0000256" key="1">
    <source>
        <dbReference type="ARBA" id="ARBA00004123"/>
    </source>
</evidence>
<feature type="region of interest" description="Disordered" evidence="13">
    <location>
        <begin position="102"/>
        <end position="126"/>
    </location>
</feature>
<dbReference type="OrthoDB" id="60033at2759"/>
<keyword evidence="16" id="KW-1185">Reference proteome</keyword>
<evidence type="ECO:0000256" key="3">
    <source>
        <dbReference type="ARBA" id="ARBA00022553"/>
    </source>
</evidence>
<keyword evidence="6" id="KW-0238">DNA-binding</keyword>
<keyword evidence="3" id="KW-0597">Phosphoprotein</keyword>
<evidence type="ECO:0000256" key="6">
    <source>
        <dbReference type="ARBA" id="ARBA00023125"/>
    </source>
</evidence>
<dbReference type="GO" id="GO:0034605">
    <property type="term" value="P:cellular response to heat"/>
    <property type="evidence" value="ECO:0007669"/>
    <property type="project" value="TreeGrafter"/>
</dbReference>
<accession>A0A8X8ZKB6</accession>
<keyword evidence="4" id="KW-0805">Transcription regulation</keyword>
<feature type="domain" description="HSF-type DNA-binding" evidence="14">
    <location>
        <begin position="53"/>
        <end position="77"/>
    </location>
</feature>
<reference evidence="15" key="2">
    <citation type="submission" date="2020-08" db="EMBL/GenBank/DDBJ databases">
        <title>Plant Genome Project.</title>
        <authorList>
            <person name="Zhang R.-G."/>
        </authorList>
    </citation>
    <scope>NUCLEOTIDE SEQUENCE</scope>
    <source>
        <strain evidence="15">Huo1</strain>
        <tissue evidence="15">Leaf</tissue>
    </source>
</reference>
<evidence type="ECO:0000256" key="4">
    <source>
        <dbReference type="ARBA" id="ARBA00023015"/>
    </source>
</evidence>
<evidence type="ECO:0000313" key="15">
    <source>
        <dbReference type="EMBL" id="KAG6407114.1"/>
    </source>
</evidence>
<keyword evidence="5" id="KW-0346">Stress response</keyword>
<dbReference type="GO" id="GO:0005634">
    <property type="term" value="C:nucleus"/>
    <property type="evidence" value="ECO:0007669"/>
    <property type="project" value="UniProtKB-SubCell"/>
</dbReference>
<keyword evidence="9" id="KW-0539">Nucleus</keyword>
<dbReference type="InterPro" id="IPR036390">
    <property type="entry name" value="WH_DNA-bd_sf"/>
</dbReference>
<comment type="function">
    <text evidence="10">DNA-binding protein that specifically binds heat shock promoter elements (HSE) and activates transcription.</text>
</comment>
<proteinExistence type="inferred from homology"/>
<evidence type="ECO:0000256" key="8">
    <source>
        <dbReference type="ARBA" id="ARBA00023163"/>
    </source>
</evidence>
<evidence type="ECO:0000313" key="16">
    <source>
        <dbReference type="Proteomes" id="UP000298416"/>
    </source>
</evidence>
<dbReference type="Pfam" id="PF00447">
    <property type="entry name" value="HSF_DNA-bind"/>
    <property type="match status" value="1"/>
</dbReference>
<comment type="caution">
    <text evidence="15">The sequence shown here is derived from an EMBL/GenBank/DDBJ whole genome shotgun (WGS) entry which is preliminary data.</text>
</comment>
<evidence type="ECO:0000259" key="14">
    <source>
        <dbReference type="PROSITE" id="PS00434"/>
    </source>
</evidence>
<name>A0A8X8ZKB6_SALSN</name>
<gene>
    <name evidence="15" type="ORF">SASPL_130096</name>
</gene>
<dbReference type="PRINTS" id="PR00056">
    <property type="entry name" value="HSFDOMAIN"/>
</dbReference>